<evidence type="ECO:0000259" key="9">
    <source>
        <dbReference type="Pfam" id="PF10141"/>
    </source>
</evidence>
<name>A0ABW4HTW3_9BACI</name>
<evidence type="ECO:0000313" key="11">
    <source>
        <dbReference type="EMBL" id="MFD1608761.1"/>
    </source>
</evidence>
<keyword evidence="3" id="KW-0540">Nuclease</keyword>
<keyword evidence="12" id="KW-1185">Reference proteome</keyword>
<dbReference type="Gene3D" id="3.90.1640.30">
    <property type="match status" value="1"/>
</dbReference>
<comment type="caution">
    <text evidence="11">The sequence shown here is derived from an EMBL/GenBank/DDBJ whole genome shotgun (WGS) entry which is preliminary data.</text>
</comment>
<dbReference type="PANTHER" id="PTHR30255:SF2">
    <property type="entry name" value="SINGLE-STRANDED-DNA-SPECIFIC EXONUCLEASE RECJ"/>
    <property type="match status" value="1"/>
</dbReference>
<dbReference type="PANTHER" id="PTHR30255">
    <property type="entry name" value="SINGLE-STRANDED-DNA-SPECIFIC EXONUCLEASE RECJ"/>
    <property type="match status" value="1"/>
</dbReference>
<dbReference type="EMBL" id="JBHUDE010000131">
    <property type="protein sequence ID" value="MFD1608761.1"/>
    <property type="molecule type" value="Genomic_DNA"/>
</dbReference>
<dbReference type="InterPro" id="IPR038763">
    <property type="entry name" value="DHH_sf"/>
</dbReference>
<evidence type="ECO:0000256" key="5">
    <source>
        <dbReference type="ARBA" id="ARBA00022839"/>
    </source>
</evidence>
<evidence type="ECO:0000259" key="7">
    <source>
        <dbReference type="Pfam" id="PF01368"/>
    </source>
</evidence>
<evidence type="ECO:0000256" key="4">
    <source>
        <dbReference type="ARBA" id="ARBA00022801"/>
    </source>
</evidence>
<evidence type="ECO:0000259" key="10">
    <source>
        <dbReference type="Pfam" id="PF17768"/>
    </source>
</evidence>
<dbReference type="InterPro" id="IPR041122">
    <property type="entry name" value="RecJ_OB"/>
</dbReference>
<feature type="domain" description="DDH" evidence="7">
    <location>
        <begin position="82"/>
        <end position="225"/>
    </location>
</feature>
<evidence type="ECO:0000313" key="12">
    <source>
        <dbReference type="Proteomes" id="UP001597221"/>
    </source>
</evidence>
<dbReference type="InterPro" id="IPR004610">
    <property type="entry name" value="RecJ"/>
</dbReference>
<keyword evidence="5 11" id="KW-0269">Exonuclease</keyword>
<feature type="domain" description="Single-stranded-DNA-specific exonuclease RecJ C-terminal" evidence="9">
    <location>
        <begin position="561"/>
        <end position="752"/>
    </location>
</feature>
<dbReference type="SUPFAM" id="SSF64182">
    <property type="entry name" value="DHH phosphoesterases"/>
    <property type="match status" value="1"/>
</dbReference>
<dbReference type="InterPro" id="IPR051673">
    <property type="entry name" value="SSDNA_exonuclease_RecJ"/>
</dbReference>
<evidence type="ECO:0000256" key="1">
    <source>
        <dbReference type="ARBA" id="ARBA00005915"/>
    </source>
</evidence>
<evidence type="ECO:0000256" key="2">
    <source>
        <dbReference type="ARBA" id="ARBA00019841"/>
    </source>
</evidence>
<keyword evidence="4" id="KW-0378">Hydrolase</keyword>
<evidence type="ECO:0000256" key="6">
    <source>
        <dbReference type="SAM" id="Coils"/>
    </source>
</evidence>
<dbReference type="InterPro" id="IPR003156">
    <property type="entry name" value="DHHA1_dom"/>
</dbReference>
<evidence type="ECO:0000256" key="3">
    <source>
        <dbReference type="ARBA" id="ARBA00022722"/>
    </source>
</evidence>
<organism evidence="11 12">
    <name type="scientific">Oceanobacillus luteolus</name>
    <dbReference type="NCBI Taxonomy" id="1274358"/>
    <lineage>
        <taxon>Bacteria</taxon>
        <taxon>Bacillati</taxon>
        <taxon>Bacillota</taxon>
        <taxon>Bacilli</taxon>
        <taxon>Bacillales</taxon>
        <taxon>Bacillaceae</taxon>
        <taxon>Oceanobacillus</taxon>
    </lineage>
</organism>
<dbReference type="InterPro" id="IPR018779">
    <property type="entry name" value="RecJ_C"/>
</dbReference>
<feature type="coiled-coil region" evidence="6">
    <location>
        <begin position="298"/>
        <end position="332"/>
    </location>
</feature>
<feature type="domain" description="DHHA1" evidence="8">
    <location>
        <begin position="340"/>
        <end position="436"/>
    </location>
</feature>
<dbReference type="Proteomes" id="UP001597221">
    <property type="component" value="Unassembled WGS sequence"/>
</dbReference>
<sequence length="771" mass="87316">MLHSKANWKSLQIDTDAELIKDIPLEISPVVEKLLLQRDIHLASEAKKFLSPSLDDLHHPENIQGMEKATLRVKEAINKNEKILVYGDYDADGVTSTSVLIKALEELGANCSYYIPNRFTEGYGPNETAFRLAYTNGFTLIITVDNGITAVHEAEIAKQLGIDLIITDHHEAQDELPDAYAIIHPALSIDYPFNELAGVGVAFKFAQHLLGYFPEHLLELVAIGTIADLVPLRGENRILVYHGLKALTSSNTPGILALKQICQLEGSVAEEDVGFKIGPRLNAVGRLQDAGLAVELLLTEFLEEANELAEEINRLNQERQRIVESITKEAEKMVDPDSNGVLIVYNENWNEGVLGIVASKLVRRFDRPAIVMNLNPETNELKGSARSIPAFDMFKNCMKVRHLFLKFGGHAQAAGMTVAKDNIEELQAALNNFVAEQLTEEDFKQEIVISGTVEVSDINEHIIDEINRLAPYGMGNPKPIFKVKEIPADKRLIGSKRNHLKLQFQKDGNVLDGIGFGIGEVYHKISPNTPLQVIGELGINEWNGNRKPQIMIQDVKIDEWQLFDYRGKRNVDLSFLDKEKTIAVSREPLLDSNIQRIDYNIDVMNLNEADHLVLIDMPTDLNDLIAIIKQIKPVNIYACFKVHESAYLKTFPSREDFIWLYALIHKRKTVDMNREVSGIMKAKSWSKEHILFMVEVFSELEFISVEHGVLSIKPNPDKKDLETSRIYQERLRKLEVEQTLYYSNYEQFKKWFESHMDYLVKPKEEIVNGLS</sequence>
<dbReference type="InterPro" id="IPR001667">
    <property type="entry name" value="DDH_dom"/>
</dbReference>
<proteinExistence type="inferred from homology"/>
<protein>
    <recommendedName>
        <fullName evidence="2">Single-stranded-DNA-specific exonuclease RecJ</fullName>
    </recommendedName>
</protein>
<evidence type="ECO:0000259" key="8">
    <source>
        <dbReference type="Pfam" id="PF02272"/>
    </source>
</evidence>
<dbReference type="NCBIfam" id="TIGR00644">
    <property type="entry name" value="recJ"/>
    <property type="match status" value="1"/>
</dbReference>
<dbReference type="Pfam" id="PF17768">
    <property type="entry name" value="RecJ_OB"/>
    <property type="match status" value="1"/>
</dbReference>
<comment type="similarity">
    <text evidence="1">Belongs to the RecJ family.</text>
</comment>
<feature type="domain" description="RecJ OB" evidence="10">
    <location>
        <begin position="451"/>
        <end position="554"/>
    </location>
</feature>
<keyword evidence="6" id="KW-0175">Coiled coil</keyword>
<accession>A0ABW4HTW3</accession>
<gene>
    <name evidence="11" type="primary">recJ</name>
    <name evidence="11" type="ORF">ACFSBH_14140</name>
</gene>
<dbReference type="RefSeq" id="WP_379598164.1">
    <property type="nucleotide sequence ID" value="NZ_JBHUDE010000131.1"/>
</dbReference>
<reference evidence="12" key="1">
    <citation type="journal article" date="2019" name="Int. J. Syst. Evol. Microbiol.">
        <title>The Global Catalogue of Microorganisms (GCM) 10K type strain sequencing project: providing services to taxonomists for standard genome sequencing and annotation.</title>
        <authorList>
            <consortium name="The Broad Institute Genomics Platform"/>
            <consortium name="The Broad Institute Genome Sequencing Center for Infectious Disease"/>
            <person name="Wu L."/>
            <person name="Ma J."/>
        </authorList>
    </citation>
    <scope>NUCLEOTIDE SEQUENCE [LARGE SCALE GENOMIC DNA]</scope>
    <source>
        <strain evidence="12">CGMCC 1.12376</strain>
    </source>
</reference>
<dbReference type="Pfam" id="PF01368">
    <property type="entry name" value="DHH"/>
    <property type="match status" value="1"/>
</dbReference>
<dbReference type="Pfam" id="PF02272">
    <property type="entry name" value="DHHA1"/>
    <property type="match status" value="1"/>
</dbReference>
<dbReference type="Gene3D" id="3.10.310.30">
    <property type="match status" value="1"/>
</dbReference>
<dbReference type="GO" id="GO:0004527">
    <property type="term" value="F:exonuclease activity"/>
    <property type="evidence" value="ECO:0007669"/>
    <property type="project" value="UniProtKB-KW"/>
</dbReference>
<dbReference type="Pfam" id="PF10141">
    <property type="entry name" value="ssDNA-exonuc_C"/>
    <property type="match status" value="1"/>
</dbReference>